<feature type="region of interest" description="Disordered" evidence="1">
    <location>
        <begin position="1"/>
        <end position="22"/>
    </location>
</feature>
<evidence type="ECO:0000313" key="3">
    <source>
        <dbReference type="Proteomes" id="UP001341281"/>
    </source>
</evidence>
<evidence type="ECO:0000256" key="1">
    <source>
        <dbReference type="SAM" id="MobiDB-lite"/>
    </source>
</evidence>
<keyword evidence="3" id="KW-1185">Reference proteome</keyword>
<dbReference type="EMBL" id="CP144747">
    <property type="protein sequence ID" value="WVZ64192.1"/>
    <property type="molecule type" value="Genomic_DNA"/>
</dbReference>
<protein>
    <submittedName>
        <fullName evidence="2">Uncharacterized protein</fullName>
    </submittedName>
</protein>
<evidence type="ECO:0000313" key="2">
    <source>
        <dbReference type="EMBL" id="WVZ64192.1"/>
    </source>
</evidence>
<organism evidence="2 3">
    <name type="scientific">Paspalum notatum var. saurae</name>
    <dbReference type="NCBI Taxonomy" id="547442"/>
    <lineage>
        <taxon>Eukaryota</taxon>
        <taxon>Viridiplantae</taxon>
        <taxon>Streptophyta</taxon>
        <taxon>Embryophyta</taxon>
        <taxon>Tracheophyta</taxon>
        <taxon>Spermatophyta</taxon>
        <taxon>Magnoliopsida</taxon>
        <taxon>Liliopsida</taxon>
        <taxon>Poales</taxon>
        <taxon>Poaceae</taxon>
        <taxon>PACMAD clade</taxon>
        <taxon>Panicoideae</taxon>
        <taxon>Andropogonodae</taxon>
        <taxon>Paspaleae</taxon>
        <taxon>Paspalinae</taxon>
        <taxon>Paspalum</taxon>
    </lineage>
</organism>
<sequence length="95" mass="9327">MSAPAAAACNGAADSNGDIPAHTAPPVLISTSLGGAALARAVAAWAPPLPPFAGSLCVRPGMTRSKHGKQSAHNNERGSGAAALVNGSQRITISM</sequence>
<feature type="compositionally biased region" description="Low complexity" evidence="1">
    <location>
        <begin position="1"/>
        <end position="18"/>
    </location>
</feature>
<proteinExistence type="predicted"/>
<reference evidence="2 3" key="1">
    <citation type="submission" date="2024-02" db="EMBL/GenBank/DDBJ databases">
        <title>High-quality chromosome-scale genome assembly of Pensacola bahiagrass (Paspalum notatum Flugge var. saurae).</title>
        <authorList>
            <person name="Vega J.M."/>
            <person name="Podio M."/>
            <person name="Orjuela J."/>
            <person name="Siena L.A."/>
            <person name="Pessino S.C."/>
            <person name="Combes M.C."/>
            <person name="Mariac C."/>
            <person name="Albertini E."/>
            <person name="Pupilli F."/>
            <person name="Ortiz J.P.A."/>
            <person name="Leblanc O."/>
        </authorList>
    </citation>
    <scope>NUCLEOTIDE SEQUENCE [LARGE SCALE GENOMIC DNA]</scope>
    <source>
        <strain evidence="2">R1</strain>
        <tissue evidence="2">Leaf</tissue>
    </source>
</reference>
<gene>
    <name evidence="2" type="ORF">U9M48_013754</name>
</gene>
<name>A0AAQ3T1B1_PASNO</name>
<dbReference type="Proteomes" id="UP001341281">
    <property type="component" value="Chromosome 03"/>
</dbReference>
<dbReference type="AlphaFoldDB" id="A0AAQ3T1B1"/>
<accession>A0AAQ3T1B1</accession>
<feature type="region of interest" description="Disordered" evidence="1">
    <location>
        <begin position="63"/>
        <end position="95"/>
    </location>
</feature>
<feature type="compositionally biased region" description="Polar residues" evidence="1">
    <location>
        <begin position="86"/>
        <end position="95"/>
    </location>
</feature>